<dbReference type="STRING" id="1670800.BSQ44_18550"/>
<accession>A0A1L3SUU7</accession>
<dbReference type="CDD" id="cd00609">
    <property type="entry name" value="AAT_like"/>
    <property type="match status" value="1"/>
</dbReference>
<reference evidence="7" key="1">
    <citation type="submission" date="2016-11" db="EMBL/GenBank/DDBJ databases">
        <title>Mesorhizobium oceanicum sp. nov., isolated from deep seawater in South China Sea.</title>
        <authorList>
            <person name="Fu G.-Y."/>
        </authorList>
    </citation>
    <scope>NUCLEOTIDE SEQUENCE [LARGE SCALE GENOMIC DNA]</scope>
    <source>
        <strain evidence="7">B7</strain>
    </source>
</reference>
<sequence>MDQFTQPERPAFARWLGGTNDVTHMFLSAGNGPDMINMAGGLPDPSVYPVAELAAIARDAVAKNPRDALNYSPIEGLPALRDAIAARFSDENLTLTRDNVLITTAGLQGLDLLGKVLIDEGGLIAAHSPTYLGAIDAWRARLPAYRPFNPESNAFDAVAALKGAQFAYTVPNFSNPTGRLIDLERRKALVEAAHETGTWLVEDDPYGALYYDGDPLPRLLSLSGAMRPGDTPYSGPVVYMGTLSKELAPGLRIGWLVAAPDLIAALTMAKQGSDMCSSGLTQRVALDAFAARLPERILPNILDLYKTRRDALCAALAEHLAPWFDFEKPVGGMFVWAVARDPSFDTDKLLKAALAEGVCVTPSSVFDVEGRNRRAIRINFTLNSAERLGEGARRLALAAARVAAA</sequence>
<evidence type="ECO:0000313" key="6">
    <source>
        <dbReference type="EMBL" id="APH73144.1"/>
    </source>
</evidence>
<keyword evidence="2 6" id="KW-0032">Aminotransferase</keyword>
<dbReference type="RefSeq" id="WP_072606615.1">
    <property type="nucleotide sequence ID" value="NZ_CP018171.1"/>
</dbReference>
<dbReference type="Proteomes" id="UP000182840">
    <property type="component" value="Chromosome"/>
</dbReference>
<dbReference type="AlphaFoldDB" id="A0A1L3SUU7"/>
<dbReference type="SUPFAM" id="SSF53383">
    <property type="entry name" value="PLP-dependent transferases"/>
    <property type="match status" value="1"/>
</dbReference>
<feature type="domain" description="Aminotransferase class I/classII large" evidence="5">
    <location>
        <begin position="37"/>
        <end position="388"/>
    </location>
</feature>
<evidence type="ECO:0000256" key="3">
    <source>
        <dbReference type="ARBA" id="ARBA00022679"/>
    </source>
</evidence>
<proteinExistence type="predicted"/>
<dbReference type="Pfam" id="PF00155">
    <property type="entry name" value="Aminotran_1_2"/>
    <property type="match status" value="1"/>
</dbReference>
<keyword evidence="4" id="KW-0663">Pyridoxal phosphate</keyword>
<dbReference type="InterPro" id="IPR015422">
    <property type="entry name" value="PyrdxlP-dep_Trfase_small"/>
</dbReference>
<dbReference type="GO" id="GO:1901605">
    <property type="term" value="P:alpha-amino acid metabolic process"/>
    <property type="evidence" value="ECO:0007669"/>
    <property type="project" value="TreeGrafter"/>
</dbReference>
<dbReference type="GO" id="GO:0030170">
    <property type="term" value="F:pyridoxal phosphate binding"/>
    <property type="evidence" value="ECO:0007669"/>
    <property type="project" value="InterPro"/>
</dbReference>
<dbReference type="Gene3D" id="3.90.1150.10">
    <property type="entry name" value="Aspartate Aminotransferase, domain 1"/>
    <property type="match status" value="1"/>
</dbReference>
<dbReference type="PANTHER" id="PTHR42790">
    <property type="entry name" value="AMINOTRANSFERASE"/>
    <property type="match status" value="1"/>
</dbReference>
<dbReference type="OrthoDB" id="9804020at2"/>
<evidence type="ECO:0000256" key="4">
    <source>
        <dbReference type="ARBA" id="ARBA00022898"/>
    </source>
</evidence>
<evidence type="ECO:0000256" key="2">
    <source>
        <dbReference type="ARBA" id="ARBA00022576"/>
    </source>
</evidence>
<dbReference type="InterPro" id="IPR004839">
    <property type="entry name" value="Aminotransferase_I/II_large"/>
</dbReference>
<dbReference type="InterPro" id="IPR015424">
    <property type="entry name" value="PyrdxlP-dep_Trfase"/>
</dbReference>
<name>A0A1L3SUU7_9HYPH</name>
<evidence type="ECO:0000256" key="1">
    <source>
        <dbReference type="ARBA" id="ARBA00001933"/>
    </source>
</evidence>
<dbReference type="EMBL" id="CP018171">
    <property type="protein sequence ID" value="APH73144.1"/>
    <property type="molecule type" value="Genomic_DNA"/>
</dbReference>
<dbReference type="PANTHER" id="PTHR42790:SF19">
    <property type="entry name" value="KYNURENINE_ALPHA-AMINOADIPATE AMINOTRANSFERASE, MITOCHONDRIAL"/>
    <property type="match status" value="1"/>
</dbReference>
<organism evidence="6 7">
    <name type="scientific">Aquibium oceanicum</name>
    <dbReference type="NCBI Taxonomy" id="1670800"/>
    <lineage>
        <taxon>Bacteria</taxon>
        <taxon>Pseudomonadati</taxon>
        <taxon>Pseudomonadota</taxon>
        <taxon>Alphaproteobacteria</taxon>
        <taxon>Hyphomicrobiales</taxon>
        <taxon>Phyllobacteriaceae</taxon>
        <taxon>Aquibium</taxon>
    </lineage>
</organism>
<evidence type="ECO:0000259" key="5">
    <source>
        <dbReference type="Pfam" id="PF00155"/>
    </source>
</evidence>
<protein>
    <submittedName>
        <fullName evidence="6">Aminotransferase</fullName>
    </submittedName>
</protein>
<comment type="cofactor">
    <cofactor evidence="1">
        <name>pyridoxal 5'-phosphate</name>
        <dbReference type="ChEBI" id="CHEBI:597326"/>
    </cofactor>
</comment>
<keyword evidence="7" id="KW-1185">Reference proteome</keyword>
<keyword evidence="3 6" id="KW-0808">Transferase</keyword>
<dbReference type="KEGG" id="meso:BSQ44_18550"/>
<dbReference type="GO" id="GO:0008483">
    <property type="term" value="F:transaminase activity"/>
    <property type="evidence" value="ECO:0007669"/>
    <property type="project" value="UniProtKB-KW"/>
</dbReference>
<dbReference type="Gene3D" id="3.40.640.10">
    <property type="entry name" value="Type I PLP-dependent aspartate aminotransferase-like (Major domain)"/>
    <property type="match status" value="1"/>
</dbReference>
<dbReference type="InterPro" id="IPR050859">
    <property type="entry name" value="Class-I_PLP-dep_aminotransf"/>
</dbReference>
<dbReference type="InterPro" id="IPR015421">
    <property type="entry name" value="PyrdxlP-dep_Trfase_major"/>
</dbReference>
<gene>
    <name evidence="6" type="ORF">BSQ44_18550</name>
</gene>
<evidence type="ECO:0000313" key="7">
    <source>
        <dbReference type="Proteomes" id="UP000182840"/>
    </source>
</evidence>